<dbReference type="PANTHER" id="PTHR40422:SF1">
    <property type="entry name" value="TRANSLATION MACHINERY-ASSOCIATED PROTEIN 17"/>
    <property type="match status" value="1"/>
</dbReference>
<feature type="region of interest" description="Disordered" evidence="1">
    <location>
        <begin position="91"/>
        <end position="119"/>
    </location>
</feature>
<protein>
    <submittedName>
        <fullName evidence="2">Uncharacterized protein</fullName>
    </submittedName>
</protein>
<accession>A0A9P5NZM4</accession>
<dbReference type="InterPro" id="IPR038966">
    <property type="entry name" value="TMA17"/>
</dbReference>
<feature type="compositionally biased region" description="Polar residues" evidence="1">
    <location>
        <begin position="99"/>
        <end position="109"/>
    </location>
</feature>
<dbReference type="AlphaFoldDB" id="A0A9P5NZM4"/>
<name>A0A9P5NZM4_GYMJU</name>
<evidence type="ECO:0000256" key="1">
    <source>
        <dbReference type="SAM" id="MobiDB-lite"/>
    </source>
</evidence>
<evidence type="ECO:0000313" key="3">
    <source>
        <dbReference type="Proteomes" id="UP000724874"/>
    </source>
</evidence>
<dbReference type="GO" id="GO:0070682">
    <property type="term" value="P:proteasome regulatory particle assembly"/>
    <property type="evidence" value="ECO:0007669"/>
    <property type="project" value="InterPro"/>
</dbReference>
<proteinExistence type="predicted"/>
<comment type="caution">
    <text evidence="2">The sequence shown here is derived from an EMBL/GenBank/DDBJ whole genome shotgun (WGS) entry which is preliminary data.</text>
</comment>
<evidence type="ECO:0000313" key="2">
    <source>
        <dbReference type="EMBL" id="KAF8913985.1"/>
    </source>
</evidence>
<feature type="compositionally biased region" description="Acidic residues" evidence="1">
    <location>
        <begin position="110"/>
        <end position="119"/>
    </location>
</feature>
<dbReference type="Proteomes" id="UP000724874">
    <property type="component" value="Unassembled WGS sequence"/>
</dbReference>
<dbReference type="EMBL" id="JADNYJ010000001">
    <property type="protein sequence ID" value="KAF8913985.1"/>
    <property type="molecule type" value="Genomic_DNA"/>
</dbReference>
<dbReference type="GO" id="GO:0030674">
    <property type="term" value="F:protein-macromolecule adaptor activity"/>
    <property type="evidence" value="ECO:0007669"/>
    <property type="project" value="TreeGrafter"/>
</dbReference>
<organism evidence="2 3">
    <name type="scientific">Gymnopilus junonius</name>
    <name type="common">Spectacular rustgill mushroom</name>
    <name type="synonym">Gymnopilus spectabilis subsp. junonius</name>
    <dbReference type="NCBI Taxonomy" id="109634"/>
    <lineage>
        <taxon>Eukaryota</taxon>
        <taxon>Fungi</taxon>
        <taxon>Dikarya</taxon>
        <taxon>Basidiomycota</taxon>
        <taxon>Agaricomycotina</taxon>
        <taxon>Agaricomycetes</taxon>
        <taxon>Agaricomycetidae</taxon>
        <taxon>Agaricales</taxon>
        <taxon>Agaricineae</taxon>
        <taxon>Hymenogastraceae</taxon>
        <taxon>Gymnopilus</taxon>
    </lineage>
</organism>
<gene>
    <name evidence="2" type="ORF">CPB84DRAFT_1840752</name>
</gene>
<dbReference type="OrthoDB" id="548474at2759"/>
<reference evidence="2" key="1">
    <citation type="submission" date="2020-11" db="EMBL/GenBank/DDBJ databases">
        <authorList>
            <consortium name="DOE Joint Genome Institute"/>
            <person name="Ahrendt S."/>
            <person name="Riley R."/>
            <person name="Andreopoulos W."/>
            <person name="LaButti K."/>
            <person name="Pangilinan J."/>
            <person name="Ruiz-duenas F.J."/>
            <person name="Barrasa J.M."/>
            <person name="Sanchez-Garcia M."/>
            <person name="Camarero S."/>
            <person name="Miyauchi S."/>
            <person name="Serrano A."/>
            <person name="Linde D."/>
            <person name="Babiker R."/>
            <person name="Drula E."/>
            <person name="Ayuso-Fernandez I."/>
            <person name="Pacheco R."/>
            <person name="Padilla G."/>
            <person name="Ferreira P."/>
            <person name="Barriuso J."/>
            <person name="Kellner H."/>
            <person name="Castanera R."/>
            <person name="Alfaro M."/>
            <person name="Ramirez L."/>
            <person name="Pisabarro A.G."/>
            <person name="Kuo A."/>
            <person name="Tritt A."/>
            <person name="Lipzen A."/>
            <person name="He G."/>
            <person name="Yan M."/>
            <person name="Ng V."/>
            <person name="Cullen D."/>
            <person name="Martin F."/>
            <person name="Rosso M.-N."/>
            <person name="Henrissat B."/>
            <person name="Hibbett D."/>
            <person name="Martinez A.T."/>
            <person name="Grigoriev I.V."/>
        </authorList>
    </citation>
    <scope>NUCLEOTIDE SEQUENCE</scope>
    <source>
        <strain evidence="2">AH 44721</strain>
    </source>
</reference>
<sequence length="119" mass="13122">MAYRPRFAQPFTLSQAIGLDVGVITEEIARLQNSLKHLKETQTILKSALKEEGQPDPELSKAYEENELVIGSQEERISILKMALTEKGIVAGSPYDPQSAPQTETITNDTSEEGEGVYL</sequence>
<dbReference type="PANTHER" id="PTHR40422">
    <property type="entry name" value="TRANSLATION MACHINERY-ASSOCIATED PROTEIN 17"/>
    <property type="match status" value="1"/>
</dbReference>
<keyword evidence="3" id="KW-1185">Reference proteome</keyword>